<keyword evidence="2" id="KW-0624">Polysaccharide degradation</keyword>
<evidence type="ECO:0000256" key="2">
    <source>
        <dbReference type="ARBA" id="ARBA00022651"/>
    </source>
</evidence>
<keyword evidence="2" id="KW-0858">Xylan degradation</keyword>
<keyword evidence="5" id="KW-1015">Disulfide bond</keyword>
<dbReference type="Proteomes" id="UP000799118">
    <property type="component" value="Unassembled WGS sequence"/>
</dbReference>
<sequence>MSLVALPPVEVNNFMRLFCISGMSHCADGDSAWQIGQTLQGVGNLMSETLDPKWNVLTALVRWVEEGVAPDTILGTKYINDTVDLCVQFTRRHCHYPLGNTYKGTGDDGDPNSWFANEDYSV</sequence>
<keyword evidence="2" id="KW-0119">Carbohydrate metabolism</keyword>
<evidence type="ECO:0000256" key="5">
    <source>
        <dbReference type="ARBA" id="ARBA00023157"/>
    </source>
</evidence>
<protein>
    <recommendedName>
        <fullName evidence="7">Carboxylic ester hydrolase</fullName>
        <ecNumber evidence="7">3.1.1.-</ecNumber>
    </recommendedName>
</protein>
<dbReference type="PANTHER" id="PTHR33938">
    <property type="entry name" value="FERULOYL ESTERASE B-RELATED"/>
    <property type="match status" value="1"/>
</dbReference>
<evidence type="ECO:0000313" key="8">
    <source>
        <dbReference type="EMBL" id="KAE9403522.1"/>
    </source>
</evidence>
<keyword evidence="3" id="KW-0732">Signal</keyword>
<keyword evidence="1" id="KW-0719">Serine esterase</keyword>
<evidence type="ECO:0000256" key="4">
    <source>
        <dbReference type="ARBA" id="ARBA00022801"/>
    </source>
</evidence>
<dbReference type="PANTHER" id="PTHR33938:SF15">
    <property type="entry name" value="FERULOYL ESTERASE B-RELATED"/>
    <property type="match status" value="1"/>
</dbReference>
<proteinExistence type="inferred from homology"/>
<dbReference type="GO" id="GO:0030600">
    <property type="term" value="F:feruloyl esterase activity"/>
    <property type="evidence" value="ECO:0007669"/>
    <property type="project" value="UniProtKB-EC"/>
</dbReference>
<dbReference type="EC" id="3.1.1.-" evidence="7"/>
<evidence type="ECO:0000256" key="7">
    <source>
        <dbReference type="RuleBase" id="RU361238"/>
    </source>
</evidence>
<accession>A0A6A4HW68</accession>
<dbReference type="InterPro" id="IPR011118">
    <property type="entry name" value="Tannase/feruloyl_esterase"/>
</dbReference>
<dbReference type="GO" id="GO:0045493">
    <property type="term" value="P:xylan catabolic process"/>
    <property type="evidence" value="ECO:0007669"/>
    <property type="project" value="UniProtKB-KW"/>
</dbReference>
<comment type="catalytic activity">
    <reaction evidence="6">
        <text>feruloyl-polysaccharide + H2O = ferulate + polysaccharide.</text>
        <dbReference type="EC" id="3.1.1.73"/>
    </reaction>
</comment>
<dbReference type="EMBL" id="ML769424">
    <property type="protein sequence ID" value="KAE9403522.1"/>
    <property type="molecule type" value="Genomic_DNA"/>
</dbReference>
<evidence type="ECO:0000256" key="6">
    <source>
        <dbReference type="ARBA" id="ARBA00034075"/>
    </source>
</evidence>
<reference evidence="8" key="1">
    <citation type="journal article" date="2019" name="Environ. Microbiol.">
        <title>Fungal ecological strategies reflected in gene transcription - a case study of two litter decomposers.</title>
        <authorList>
            <person name="Barbi F."/>
            <person name="Kohler A."/>
            <person name="Barry K."/>
            <person name="Baskaran P."/>
            <person name="Daum C."/>
            <person name="Fauchery L."/>
            <person name="Ihrmark K."/>
            <person name="Kuo A."/>
            <person name="LaButti K."/>
            <person name="Lipzen A."/>
            <person name="Morin E."/>
            <person name="Grigoriev I.V."/>
            <person name="Henrissat B."/>
            <person name="Lindahl B."/>
            <person name="Martin F."/>
        </authorList>
    </citation>
    <scope>NUCLEOTIDE SEQUENCE</scope>
    <source>
        <strain evidence="8">JB14</strain>
    </source>
</reference>
<gene>
    <name evidence="8" type="ORF">BT96DRAFT_1080177</name>
</gene>
<dbReference type="OrthoDB" id="3039123at2759"/>
<dbReference type="Pfam" id="PF07519">
    <property type="entry name" value="Tannase"/>
    <property type="match status" value="1"/>
</dbReference>
<keyword evidence="9" id="KW-1185">Reference proteome</keyword>
<evidence type="ECO:0000313" key="9">
    <source>
        <dbReference type="Proteomes" id="UP000799118"/>
    </source>
</evidence>
<evidence type="ECO:0000256" key="1">
    <source>
        <dbReference type="ARBA" id="ARBA00022487"/>
    </source>
</evidence>
<comment type="similarity">
    <text evidence="7">Belongs to the tannase family.</text>
</comment>
<keyword evidence="4 7" id="KW-0378">Hydrolase</keyword>
<evidence type="ECO:0000256" key="3">
    <source>
        <dbReference type="ARBA" id="ARBA00022729"/>
    </source>
</evidence>
<name>A0A6A4HW68_9AGAR</name>
<dbReference type="AlphaFoldDB" id="A0A6A4HW68"/>
<organism evidence="8 9">
    <name type="scientific">Gymnopus androsaceus JB14</name>
    <dbReference type="NCBI Taxonomy" id="1447944"/>
    <lineage>
        <taxon>Eukaryota</taxon>
        <taxon>Fungi</taxon>
        <taxon>Dikarya</taxon>
        <taxon>Basidiomycota</taxon>
        <taxon>Agaricomycotina</taxon>
        <taxon>Agaricomycetes</taxon>
        <taxon>Agaricomycetidae</taxon>
        <taxon>Agaricales</taxon>
        <taxon>Marasmiineae</taxon>
        <taxon>Omphalotaceae</taxon>
        <taxon>Gymnopus</taxon>
    </lineage>
</organism>